<reference evidence="2 3" key="1">
    <citation type="submission" date="2018-10" db="EMBL/GenBank/DDBJ databases">
        <title>Draft genome of Mycobacterium hodleri strain B.</title>
        <authorList>
            <person name="Amande T.J."/>
            <person name="Mcgenity T.J."/>
        </authorList>
    </citation>
    <scope>NUCLEOTIDE SEQUENCE [LARGE SCALE GENOMIC DNA]</scope>
    <source>
        <strain evidence="2 3">B</strain>
    </source>
</reference>
<dbReference type="Gene3D" id="3.40.50.1820">
    <property type="entry name" value="alpha/beta hydrolase"/>
    <property type="match status" value="1"/>
</dbReference>
<gene>
    <name evidence="2" type="ORF">D8S82_06540</name>
</gene>
<dbReference type="InterPro" id="IPR029058">
    <property type="entry name" value="AB_hydrolase_fold"/>
</dbReference>
<comment type="caution">
    <text evidence="2">The sequence shown here is derived from an EMBL/GenBank/DDBJ whole genome shotgun (WGS) entry which is preliminary data.</text>
</comment>
<evidence type="ECO:0000313" key="3">
    <source>
        <dbReference type="Proteomes" id="UP000315759"/>
    </source>
</evidence>
<dbReference type="AlphaFoldDB" id="A0A544W5B5"/>
<name>A0A544W5B5_9MYCO</name>
<dbReference type="SUPFAM" id="SSF53474">
    <property type="entry name" value="alpha/beta-Hydrolases"/>
    <property type="match status" value="1"/>
</dbReference>
<dbReference type="InterPro" id="IPR022742">
    <property type="entry name" value="Hydrolase_4"/>
</dbReference>
<sequence>MSTPTRAVFRGSSGELVGKLEMPSELPKAWALFAHCFTCGKDNVAAGRISRALANQGFAVLRFDFTGLGESEGDFAATGFSSNIEDLVCAANHLRDQYAAPAVLIGHSLGGAAALAAAPRIPEVRGVVTIGAPADPFHVVGMLGDVTPVVEAGEATVSIGGRPFRVRRQFLDDIAMQPQCERIATLEAALLVMHSPVDQVVAVNNARIIFDTARHPKSFIALDGADHLLSDRADAEYAASVLAAWSSKYVTAPTTTANVSTDDPADGAVRVAEIGPGRLTQQISARRHRLTTDEPHPVGDDAGPTPYDLLLAALGACTSMTVRMYADRKQWPLERIVVESRHFRIHAKDCDECETGTGMVDRIDRDITLIGPLDADQRAKLLDIADRCPVHRTLRSEVSIHTAEARADQDRG</sequence>
<dbReference type="PANTHER" id="PTHR39624:SF2">
    <property type="entry name" value="OSMC-LIKE PROTEIN"/>
    <property type="match status" value="1"/>
</dbReference>
<keyword evidence="3" id="KW-1185">Reference proteome</keyword>
<evidence type="ECO:0000259" key="1">
    <source>
        <dbReference type="Pfam" id="PF12146"/>
    </source>
</evidence>
<dbReference type="Gene3D" id="3.30.300.20">
    <property type="match status" value="1"/>
</dbReference>
<dbReference type="SUPFAM" id="SSF82784">
    <property type="entry name" value="OsmC-like"/>
    <property type="match status" value="1"/>
</dbReference>
<organism evidence="2 3">
    <name type="scientific">Mycolicibacterium hodleri</name>
    <dbReference type="NCBI Taxonomy" id="49897"/>
    <lineage>
        <taxon>Bacteria</taxon>
        <taxon>Bacillati</taxon>
        <taxon>Actinomycetota</taxon>
        <taxon>Actinomycetes</taxon>
        <taxon>Mycobacteriales</taxon>
        <taxon>Mycobacteriaceae</taxon>
        <taxon>Mycolicibacterium</taxon>
    </lineage>
</organism>
<proteinExistence type="predicted"/>
<keyword evidence="2" id="KW-0378">Hydrolase</keyword>
<dbReference type="RefSeq" id="WP_142551293.1">
    <property type="nucleotide sequence ID" value="NZ_VIFX01000006.1"/>
</dbReference>
<dbReference type="EMBL" id="VIFX01000006">
    <property type="protein sequence ID" value="TQR87436.1"/>
    <property type="molecule type" value="Genomic_DNA"/>
</dbReference>
<dbReference type="Pfam" id="PF12146">
    <property type="entry name" value="Hydrolase_4"/>
    <property type="match status" value="1"/>
</dbReference>
<dbReference type="Proteomes" id="UP000315759">
    <property type="component" value="Unassembled WGS sequence"/>
</dbReference>
<evidence type="ECO:0000313" key="2">
    <source>
        <dbReference type="EMBL" id="TQR87436.1"/>
    </source>
</evidence>
<accession>A0A544W5B5</accession>
<dbReference type="PANTHER" id="PTHR39624">
    <property type="entry name" value="PROTEIN INVOLVED IN RIMO-MEDIATED BETA-METHYLTHIOLATION OF RIBOSOMAL PROTEIN S12 YCAO"/>
    <property type="match status" value="1"/>
</dbReference>
<dbReference type="InterPro" id="IPR003718">
    <property type="entry name" value="OsmC/Ohr_fam"/>
</dbReference>
<feature type="domain" description="Serine aminopeptidase S33" evidence="1">
    <location>
        <begin position="48"/>
        <end position="132"/>
    </location>
</feature>
<dbReference type="Pfam" id="PF02566">
    <property type="entry name" value="OsmC"/>
    <property type="match status" value="1"/>
</dbReference>
<dbReference type="InterPro" id="IPR015946">
    <property type="entry name" value="KH_dom-like_a/b"/>
</dbReference>
<protein>
    <submittedName>
        <fullName evidence="2">Alpha/beta fold hydrolase</fullName>
    </submittedName>
</protein>
<dbReference type="InterPro" id="IPR036102">
    <property type="entry name" value="OsmC/Ohrsf"/>
</dbReference>
<dbReference type="GO" id="GO:0016787">
    <property type="term" value="F:hydrolase activity"/>
    <property type="evidence" value="ECO:0007669"/>
    <property type="project" value="UniProtKB-KW"/>
</dbReference>